<reference evidence="1 2" key="1">
    <citation type="submission" date="2021-12" db="EMBL/GenBank/DDBJ databases">
        <title>Genome sequencing of bacteria with rrn-lacking chromosome and rrn-plasmid.</title>
        <authorList>
            <person name="Anda M."/>
            <person name="Iwasaki W."/>
        </authorList>
    </citation>
    <scope>NUCLEOTIDE SEQUENCE [LARGE SCALE GENOMIC DNA]</scope>
    <source>
        <strain evidence="1 2">NBRC 101262</strain>
    </source>
</reference>
<accession>A0ABM7VC47</accession>
<organism evidence="1 2">
    <name type="scientific">Persicobacter psychrovividus</name>
    <dbReference type="NCBI Taxonomy" id="387638"/>
    <lineage>
        <taxon>Bacteria</taxon>
        <taxon>Pseudomonadati</taxon>
        <taxon>Bacteroidota</taxon>
        <taxon>Cytophagia</taxon>
        <taxon>Cytophagales</taxon>
        <taxon>Persicobacteraceae</taxon>
        <taxon>Persicobacter</taxon>
    </lineage>
</organism>
<evidence type="ECO:0000313" key="1">
    <source>
        <dbReference type="EMBL" id="BDC98502.1"/>
    </source>
</evidence>
<sequence>MGATISTIKQADNEQQMFAMVMNENDRSWYVVFMTEKEADIYHPHTADLLEYEELRKSDYEGAFVRALSLKSRDSLLSGRLYKFARRGLASII</sequence>
<proteinExistence type="predicted"/>
<dbReference type="EMBL" id="AP025292">
    <property type="protein sequence ID" value="BDC98502.1"/>
    <property type="molecule type" value="Genomic_DNA"/>
</dbReference>
<protein>
    <submittedName>
        <fullName evidence="1">Uncharacterized protein</fullName>
    </submittedName>
</protein>
<gene>
    <name evidence="1" type="ORF">PEPS_07830</name>
</gene>
<name>A0ABM7VC47_9BACT</name>
<evidence type="ECO:0000313" key="2">
    <source>
        <dbReference type="Proteomes" id="UP001354989"/>
    </source>
</evidence>
<keyword evidence="2" id="KW-1185">Reference proteome</keyword>
<dbReference type="Proteomes" id="UP001354989">
    <property type="component" value="Chromosome"/>
</dbReference>
<dbReference type="RefSeq" id="WP_332923012.1">
    <property type="nucleotide sequence ID" value="NZ_AP025292.1"/>
</dbReference>